<gene>
    <name evidence="2" type="ORF">SAMN05216231_0225</name>
</gene>
<dbReference type="RefSeq" id="WP_139180747.1">
    <property type="nucleotide sequence ID" value="NZ_FNKD01000001.1"/>
</dbReference>
<dbReference type="EMBL" id="FNKD01000001">
    <property type="protein sequence ID" value="SDQ06682.1"/>
    <property type="molecule type" value="Genomic_DNA"/>
</dbReference>
<proteinExistence type="predicted"/>
<dbReference type="AlphaFoldDB" id="A0A1H0XUW8"/>
<keyword evidence="3" id="KW-1185">Reference proteome</keyword>
<dbReference type="Proteomes" id="UP000199444">
    <property type="component" value="Unassembled WGS sequence"/>
</dbReference>
<accession>A0A1H0XUW8</accession>
<feature type="coiled-coil region" evidence="1">
    <location>
        <begin position="220"/>
        <end position="247"/>
    </location>
</feature>
<evidence type="ECO:0000256" key="1">
    <source>
        <dbReference type="SAM" id="Coils"/>
    </source>
</evidence>
<protein>
    <submittedName>
        <fullName evidence="2">Uncharacterized protein</fullName>
    </submittedName>
</protein>
<keyword evidence="1" id="KW-0175">Coiled coil</keyword>
<reference evidence="2 3" key="1">
    <citation type="submission" date="2016-10" db="EMBL/GenBank/DDBJ databases">
        <authorList>
            <person name="de Groot N.N."/>
        </authorList>
    </citation>
    <scope>NUCLEOTIDE SEQUENCE [LARGE SCALE GENOMIC DNA]</scope>
    <source>
        <strain evidence="2 3">CGMCC 1.10449</strain>
    </source>
</reference>
<name>A0A1H0XUW8_9BACI</name>
<sequence>MKRRIILSGILEVEVTTIQKEGVRMSYVSFYQIVKELEDEKHKDATALQSDEYSQKVSDYSRKFKEILDGVHVDIDYFKGSKGYQFPEASKSAVKTLLSLYTSSPMKRVRKGNVDDLSFKEIQEIIECIKELLSNTLCGKTLLGELNKLEAISQYSFKKSNADLKDQSLDTLSKDAKELLTSMDGEWLSPEDRMTLVDYQKQELKQLTEKIKRVATFMSLLREKELMEQQEQESQEIENQKKKIHVQVAKEIVRMNEKKKNKPTEEMKEDMSVRELVEWTGLSEGKILTELNKLLHEKESKQFTLVTYKNEKDADVRTSKDILLEAIQTYNEDYK</sequence>
<dbReference type="STRING" id="553311.SAMN05216231_0225"/>
<organism evidence="2 3">
    <name type="scientific">Virgibacillus salinus</name>
    <dbReference type="NCBI Taxonomy" id="553311"/>
    <lineage>
        <taxon>Bacteria</taxon>
        <taxon>Bacillati</taxon>
        <taxon>Bacillota</taxon>
        <taxon>Bacilli</taxon>
        <taxon>Bacillales</taxon>
        <taxon>Bacillaceae</taxon>
        <taxon>Virgibacillus</taxon>
    </lineage>
</organism>
<evidence type="ECO:0000313" key="2">
    <source>
        <dbReference type="EMBL" id="SDQ06682.1"/>
    </source>
</evidence>
<evidence type="ECO:0000313" key="3">
    <source>
        <dbReference type="Proteomes" id="UP000199444"/>
    </source>
</evidence>